<dbReference type="GO" id="GO:0098542">
    <property type="term" value="P:defense response to other organism"/>
    <property type="evidence" value="ECO:0007669"/>
    <property type="project" value="InterPro"/>
</dbReference>
<dbReference type="Pfam" id="PF03168">
    <property type="entry name" value="LEA_2"/>
    <property type="match status" value="1"/>
</dbReference>
<name>A0A8S0V3A4_OLEEU</name>
<dbReference type="Gramene" id="OE9A099035T1">
    <property type="protein sequence ID" value="OE9A099035C1"/>
    <property type="gene ID" value="OE9A099035"/>
</dbReference>
<dbReference type="InterPro" id="IPR044839">
    <property type="entry name" value="NDR1-like"/>
</dbReference>
<sequence length="257" mass="28557">MSSSIPQNDDQVDVVQGFPICSHEPYVVYGFPVMAQPQYINSMEFNTSQATPSTLESQLESQSHDNITQGFCSDTCLSICSFMIILLILGLFIFLLLFSSYAHRPILDVESASVSILNNTASWNIRILARNPNKNFEFDYSEFDVRVSYRGEYIFGTKTIAFNSVAEDETLINATAVVPLVNISDFIANPNPDGTVNIDVNLKGSVVVQKASRGRVEQTSIKVLCKDVRIKVSDDERDFGAVVEGPKKCSVKMKTVW</sequence>
<evidence type="ECO:0000313" key="7">
    <source>
        <dbReference type="EMBL" id="CAA3024934.1"/>
    </source>
</evidence>
<evidence type="ECO:0000313" key="8">
    <source>
        <dbReference type="Proteomes" id="UP000594638"/>
    </source>
</evidence>
<keyword evidence="4 5" id="KW-0472">Membrane</keyword>
<dbReference type="AlphaFoldDB" id="A0A8S0V3A4"/>
<feature type="domain" description="Late embryogenesis abundant protein LEA-2 subgroup" evidence="6">
    <location>
        <begin position="128"/>
        <end position="210"/>
    </location>
</feature>
<gene>
    <name evidence="7" type="ORF">OLEA9_A099035</name>
</gene>
<dbReference type="PANTHER" id="PTHR31234:SF2">
    <property type="entry name" value="OS05G0199100 PROTEIN"/>
    <property type="match status" value="1"/>
</dbReference>
<comment type="caution">
    <text evidence="7">The sequence shown here is derived from an EMBL/GenBank/DDBJ whole genome shotgun (WGS) entry which is preliminary data.</text>
</comment>
<dbReference type="EMBL" id="CACTIH010009120">
    <property type="protein sequence ID" value="CAA3024934.1"/>
    <property type="molecule type" value="Genomic_DNA"/>
</dbReference>
<evidence type="ECO:0000259" key="6">
    <source>
        <dbReference type="Pfam" id="PF03168"/>
    </source>
</evidence>
<comment type="subcellular location">
    <subcellularLocation>
        <location evidence="1">Membrane</location>
        <topology evidence="1">Single-pass membrane protein</topology>
    </subcellularLocation>
</comment>
<keyword evidence="3 5" id="KW-1133">Transmembrane helix</keyword>
<dbReference type="GO" id="GO:0016020">
    <property type="term" value="C:membrane"/>
    <property type="evidence" value="ECO:0007669"/>
    <property type="project" value="UniProtKB-SubCell"/>
</dbReference>
<dbReference type="InterPro" id="IPR004864">
    <property type="entry name" value="LEA_2"/>
</dbReference>
<evidence type="ECO:0000256" key="2">
    <source>
        <dbReference type="ARBA" id="ARBA00022692"/>
    </source>
</evidence>
<proteinExistence type="predicted"/>
<dbReference type="PANTHER" id="PTHR31234">
    <property type="entry name" value="LATE EMBRYOGENESIS ABUNDANT (LEA) HYDROXYPROLINE-RICH GLYCOPROTEIN FAMILY"/>
    <property type="match status" value="1"/>
</dbReference>
<reference evidence="7 8" key="1">
    <citation type="submission" date="2019-12" db="EMBL/GenBank/DDBJ databases">
        <authorList>
            <person name="Alioto T."/>
            <person name="Alioto T."/>
            <person name="Gomez Garrido J."/>
        </authorList>
    </citation>
    <scope>NUCLEOTIDE SEQUENCE [LARGE SCALE GENOMIC DNA]</scope>
</reference>
<accession>A0A8S0V3A4</accession>
<keyword evidence="8" id="KW-1185">Reference proteome</keyword>
<keyword evidence="2 5" id="KW-0812">Transmembrane</keyword>
<evidence type="ECO:0000256" key="4">
    <source>
        <dbReference type="ARBA" id="ARBA00023136"/>
    </source>
</evidence>
<dbReference type="OrthoDB" id="10313108at2759"/>
<feature type="transmembrane region" description="Helical" evidence="5">
    <location>
        <begin position="82"/>
        <end position="102"/>
    </location>
</feature>
<protein>
    <recommendedName>
        <fullName evidence="6">Late embryogenesis abundant protein LEA-2 subgroup domain-containing protein</fullName>
    </recommendedName>
</protein>
<organism evidence="7 8">
    <name type="scientific">Olea europaea subsp. europaea</name>
    <dbReference type="NCBI Taxonomy" id="158383"/>
    <lineage>
        <taxon>Eukaryota</taxon>
        <taxon>Viridiplantae</taxon>
        <taxon>Streptophyta</taxon>
        <taxon>Embryophyta</taxon>
        <taxon>Tracheophyta</taxon>
        <taxon>Spermatophyta</taxon>
        <taxon>Magnoliopsida</taxon>
        <taxon>eudicotyledons</taxon>
        <taxon>Gunneridae</taxon>
        <taxon>Pentapetalae</taxon>
        <taxon>asterids</taxon>
        <taxon>lamiids</taxon>
        <taxon>Lamiales</taxon>
        <taxon>Oleaceae</taxon>
        <taxon>Oleeae</taxon>
        <taxon>Olea</taxon>
    </lineage>
</organism>
<dbReference type="Proteomes" id="UP000594638">
    <property type="component" value="Unassembled WGS sequence"/>
</dbReference>
<evidence type="ECO:0000256" key="1">
    <source>
        <dbReference type="ARBA" id="ARBA00004167"/>
    </source>
</evidence>
<evidence type="ECO:0000256" key="5">
    <source>
        <dbReference type="SAM" id="Phobius"/>
    </source>
</evidence>
<evidence type="ECO:0000256" key="3">
    <source>
        <dbReference type="ARBA" id="ARBA00022989"/>
    </source>
</evidence>